<dbReference type="EMBL" id="MU167216">
    <property type="protein sequence ID" value="KAG0150836.1"/>
    <property type="molecule type" value="Genomic_DNA"/>
</dbReference>
<dbReference type="Proteomes" id="UP000886653">
    <property type="component" value="Unassembled WGS sequence"/>
</dbReference>
<dbReference type="SUPFAM" id="SSF48371">
    <property type="entry name" value="ARM repeat"/>
    <property type="match status" value="1"/>
</dbReference>
<dbReference type="PANTHER" id="PTHR22781">
    <property type="entry name" value="DELTA ADAPTIN-RELATED"/>
    <property type="match status" value="1"/>
</dbReference>
<evidence type="ECO:0000256" key="7">
    <source>
        <dbReference type="SAM" id="MobiDB-lite"/>
    </source>
</evidence>
<dbReference type="InterPro" id="IPR011989">
    <property type="entry name" value="ARM-like"/>
</dbReference>
<dbReference type="InterPro" id="IPR016024">
    <property type="entry name" value="ARM-type_fold"/>
</dbReference>
<feature type="compositionally biased region" description="Basic residues" evidence="7">
    <location>
        <begin position="743"/>
        <end position="753"/>
    </location>
</feature>
<dbReference type="GO" id="GO:0030123">
    <property type="term" value="C:AP-3 adaptor complex"/>
    <property type="evidence" value="ECO:0007669"/>
    <property type="project" value="InterPro"/>
</dbReference>
<dbReference type="AlphaFoldDB" id="A0A9P6NPC5"/>
<accession>A0A9P6NPC5</accession>
<keyword evidence="3" id="KW-0813">Transport</keyword>
<evidence type="ECO:0000256" key="1">
    <source>
        <dbReference type="ARBA" id="ARBA00004308"/>
    </source>
</evidence>
<keyword evidence="6" id="KW-0472">Membrane</keyword>
<comment type="similarity">
    <text evidence="2">Belongs to the adaptor complexes large subunit family.</text>
</comment>
<comment type="caution">
    <text evidence="9">The sequence shown here is derived from an EMBL/GenBank/DDBJ whole genome shotgun (WGS) entry which is preliminary data.</text>
</comment>
<dbReference type="Gene3D" id="1.25.10.10">
    <property type="entry name" value="Leucine-rich Repeat Variant"/>
    <property type="match status" value="1"/>
</dbReference>
<dbReference type="GO" id="GO:0006623">
    <property type="term" value="P:protein targeting to vacuole"/>
    <property type="evidence" value="ECO:0007669"/>
    <property type="project" value="TreeGrafter"/>
</dbReference>
<evidence type="ECO:0000256" key="5">
    <source>
        <dbReference type="ARBA" id="ARBA00022927"/>
    </source>
</evidence>
<dbReference type="GO" id="GO:0006896">
    <property type="term" value="P:Golgi to vacuole transport"/>
    <property type="evidence" value="ECO:0007669"/>
    <property type="project" value="TreeGrafter"/>
</dbReference>
<gene>
    <name evidence="9" type="ORF">CROQUDRAFT_668202</name>
</gene>
<feature type="compositionally biased region" description="Pro residues" evidence="7">
    <location>
        <begin position="633"/>
        <end position="645"/>
    </location>
</feature>
<dbReference type="InterPro" id="IPR017105">
    <property type="entry name" value="AP3_complex_dsu"/>
</dbReference>
<dbReference type="OrthoDB" id="2498449at2759"/>
<keyword evidence="10" id="KW-1185">Reference proteome</keyword>
<protein>
    <recommendedName>
        <fullName evidence="8">Clathrin/coatomer adaptor adaptin-like N-terminal domain-containing protein</fullName>
    </recommendedName>
</protein>
<dbReference type="PANTHER" id="PTHR22781:SF12">
    <property type="entry name" value="AP-3 COMPLEX SUBUNIT DELTA-1"/>
    <property type="match status" value="1"/>
</dbReference>
<reference evidence="9" key="1">
    <citation type="submission" date="2013-11" db="EMBL/GenBank/DDBJ databases">
        <title>Genome sequence of the fusiform rust pathogen reveals effectors for host alternation and coevolution with pine.</title>
        <authorList>
            <consortium name="DOE Joint Genome Institute"/>
            <person name="Smith K."/>
            <person name="Pendleton A."/>
            <person name="Kubisiak T."/>
            <person name="Anderson C."/>
            <person name="Salamov A."/>
            <person name="Aerts A."/>
            <person name="Riley R."/>
            <person name="Clum A."/>
            <person name="Lindquist E."/>
            <person name="Ence D."/>
            <person name="Campbell M."/>
            <person name="Kronenberg Z."/>
            <person name="Feau N."/>
            <person name="Dhillon B."/>
            <person name="Hamelin R."/>
            <person name="Burleigh J."/>
            <person name="Smith J."/>
            <person name="Yandell M."/>
            <person name="Nelson C."/>
            <person name="Grigoriev I."/>
            <person name="Davis J."/>
        </authorList>
    </citation>
    <scope>NUCLEOTIDE SEQUENCE</scope>
    <source>
        <strain evidence="9">G11</strain>
    </source>
</reference>
<dbReference type="Pfam" id="PF01602">
    <property type="entry name" value="Adaptin_N"/>
    <property type="match status" value="1"/>
</dbReference>
<evidence type="ECO:0000256" key="2">
    <source>
        <dbReference type="ARBA" id="ARBA00006613"/>
    </source>
</evidence>
<evidence type="ECO:0000256" key="3">
    <source>
        <dbReference type="ARBA" id="ARBA00022448"/>
    </source>
</evidence>
<dbReference type="InterPro" id="IPR002553">
    <property type="entry name" value="Clathrin/coatomer_adapt-like_N"/>
</dbReference>
<feature type="region of interest" description="Disordered" evidence="7">
    <location>
        <begin position="785"/>
        <end position="825"/>
    </location>
</feature>
<sequence length="900" mass="99586">MWEQTLSGLIKALRASKDNESSVIKQSLAEISQEVRSTELELKAGAVLKLCYLDMLGYPQLSAYSFNVIECMSSNKIQFKLIGYLAANQSFGPSTEVSMLTTNLLKKDLVSQPTRSVFNSSSNPPSILSTTLASLPHLLTSQNYVDLTPDILSILNHSKPAIRKRAIIVIHTLAKLDLQRALDEEQLSLGKRHSELDRRMAVWVDRLREKLLDEDLSVVNSAVNVVCELALTYPWPWLELAAELYDLLKLGSNNWMMIKIVKLFTALTPIEPRLTRKLLPALTELISTTNAMSLLYECIHTILAGGLLTNADAHELASTITDKLAGFLSDPDQNLRYIALVGLHKLLGSAPNALEGHLHTILCLVTDPDPSLSSRALALVEGIRYHPSTLQETIDFLLAHIYGRHPELSDSESEEPSAAIRSLVQATTGTRSPNLVSLSQLAAHRRQVAEIVISIGCRDTYAQITDFEAFLDTLLALAPFLDSPKLLSDTLIDLVSRVPGLRPYAVQTLSKVDHTSPALRAGIWICGEYSTGLEIGNFLEVSTLEPHLTSLALHNALKRLSRALKHILLNQDSSEHNTTEAIKLVEQLAKQTQTVIDASTGKEGMDVCVMVERARELGVLLSYILHNLQSSPPRLPSRPLPPPPQRTSFYEAPNPFASQAAQEREEEEEELPIWYTTLQSLFSAFELRPVAPLAQSMVVPPDELELESWRTYLIAPRRPEGEDDGRKGLRDEFGRLVEETEKPKKKKVKKKAGERRGATQQEVDEEEEIDLDAIPIVKLDLSDVGLDSEVEKQRQKKKGKKKKDEPGVLLRRKPDGGGTAPELSVDRVGEMPDLSYLGRRPSPAVPAVELDSTVLVKPDVPLQADQQETAGAGMKEVVKVVVKKKKRKVKVKRDEAGSGS</sequence>
<keyword evidence="5" id="KW-0653">Protein transport</keyword>
<feature type="region of interest" description="Disordered" evidence="7">
    <location>
        <begin position="632"/>
        <end position="651"/>
    </location>
</feature>
<feature type="domain" description="Clathrin/coatomer adaptor adaptin-like N-terminal" evidence="8">
    <location>
        <begin position="21"/>
        <end position="594"/>
    </location>
</feature>
<proteinExistence type="inferred from homology"/>
<dbReference type="GO" id="GO:0010008">
    <property type="term" value="C:endosome membrane"/>
    <property type="evidence" value="ECO:0007669"/>
    <property type="project" value="TreeGrafter"/>
</dbReference>
<feature type="region of interest" description="Disordered" evidence="7">
    <location>
        <begin position="740"/>
        <end position="769"/>
    </location>
</feature>
<keyword evidence="4" id="KW-0677">Repeat</keyword>
<comment type="subcellular location">
    <subcellularLocation>
        <location evidence="1">Endomembrane system</location>
    </subcellularLocation>
</comment>
<evidence type="ECO:0000313" key="10">
    <source>
        <dbReference type="Proteomes" id="UP000886653"/>
    </source>
</evidence>
<evidence type="ECO:0000256" key="4">
    <source>
        <dbReference type="ARBA" id="ARBA00022737"/>
    </source>
</evidence>
<name>A0A9P6NPC5_9BASI</name>
<evidence type="ECO:0000256" key="6">
    <source>
        <dbReference type="ARBA" id="ARBA00023136"/>
    </source>
</evidence>
<organism evidence="9 10">
    <name type="scientific">Cronartium quercuum f. sp. fusiforme G11</name>
    <dbReference type="NCBI Taxonomy" id="708437"/>
    <lineage>
        <taxon>Eukaryota</taxon>
        <taxon>Fungi</taxon>
        <taxon>Dikarya</taxon>
        <taxon>Basidiomycota</taxon>
        <taxon>Pucciniomycotina</taxon>
        <taxon>Pucciniomycetes</taxon>
        <taxon>Pucciniales</taxon>
        <taxon>Coleosporiaceae</taxon>
        <taxon>Cronartium</taxon>
    </lineage>
</organism>
<evidence type="ECO:0000313" key="9">
    <source>
        <dbReference type="EMBL" id="KAG0150836.1"/>
    </source>
</evidence>
<evidence type="ECO:0000259" key="8">
    <source>
        <dbReference type="Pfam" id="PF01602"/>
    </source>
</evidence>